<keyword evidence="3" id="KW-1185">Reference proteome</keyword>
<reference evidence="2 3" key="1">
    <citation type="submission" date="2017-10" db="EMBL/GenBank/DDBJ databases">
        <title>Sequencing the genomes of 1000 actinobacteria strains.</title>
        <authorList>
            <person name="Klenk H.-P."/>
        </authorList>
    </citation>
    <scope>NUCLEOTIDE SEQUENCE [LARGE SCALE GENOMIC DNA]</scope>
    <source>
        <strain evidence="2 3">DSM 46092</strain>
    </source>
</reference>
<evidence type="ECO:0000313" key="3">
    <source>
        <dbReference type="Proteomes" id="UP000243542"/>
    </source>
</evidence>
<organism evidence="2 3">
    <name type="scientific">Amycolatopsis sulphurea</name>
    <dbReference type="NCBI Taxonomy" id="76022"/>
    <lineage>
        <taxon>Bacteria</taxon>
        <taxon>Bacillati</taxon>
        <taxon>Actinomycetota</taxon>
        <taxon>Actinomycetes</taxon>
        <taxon>Pseudonocardiales</taxon>
        <taxon>Pseudonocardiaceae</taxon>
        <taxon>Amycolatopsis</taxon>
    </lineage>
</organism>
<dbReference type="Proteomes" id="UP000243542">
    <property type="component" value="Unassembled WGS sequence"/>
</dbReference>
<feature type="region of interest" description="Disordered" evidence="1">
    <location>
        <begin position="63"/>
        <end position="82"/>
    </location>
</feature>
<gene>
    <name evidence="2" type="ORF">ATK36_1943</name>
</gene>
<comment type="caution">
    <text evidence="2">The sequence shown here is derived from an EMBL/GenBank/DDBJ whole genome shotgun (WGS) entry which is preliminary data.</text>
</comment>
<feature type="region of interest" description="Disordered" evidence="1">
    <location>
        <begin position="30"/>
        <end position="49"/>
    </location>
</feature>
<sequence length="98" mass="10709">MTTDLTPAGYDEDMRTTRKRRTPASALLAKTASTLGPAPSHRHAQRAPVPLLTDLLDRGWIADGYYPSPHDAPGDGAPDQPQHYYVVTDLGRTELARV</sequence>
<dbReference type="EMBL" id="PDJK01000002">
    <property type="protein sequence ID" value="PFG46937.1"/>
    <property type="molecule type" value="Genomic_DNA"/>
</dbReference>
<proteinExistence type="predicted"/>
<dbReference type="AlphaFoldDB" id="A0A2A9F6A9"/>
<feature type="region of interest" description="Disordered" evidence="1">
    <location>
        <begin position="1"/>
        <end position="24"/>
    </location>
</feature>
<protein>
    <submittedName>
        <fullName evidence="2">Uncharacterized protein</fullName>
    </submittedName>
</protein>
<evidence type="ECO:0000313" key="2">
    <source>
        <dbReference type="EMBL" id="PFG46937.1"/>
    </source>
</evidence>
<name>A0A2A9F6A9_9PSEU</name>
<dbReference type="RefSeq" id="WP_098510926.1">
    <property type="nucleotide sequence ID" value="NZ_JBIAKZ010000037.1"/>
</dbReference>
<evidence type="ECO:0000256" key="1">
    <source>
        <dbReference type="SAM" id="MobiDB-lite"/>
    </source>
</evidence>
<accession>A0A2A9F6A9</accession>